<feature type="transmembrane region" description="Helical" evidence="1">
    <location>
        <begin position="70"/>
        <end position="94"/>
    </location>
</feature>
<dbReference type="EMBL" id="CP046453">
    <property type="protein sequence ID" value="QGU05855.1"/>
    <property type="molecule type" value="Genomic_DNA"/>
</dbReference>
<sequence length="524" mass="56254">MIRLNLRLRATFLIIWMLALWTFLAVFPPAYESYYPTPRDRASFLAGMQQNSGMTAMWGPLESPASLGQIVMWEAGSMMIILGSVMAVLLMVGLHRKEESHGQMELRLSTGIGRTTPAAAALLTTSLASFVVGMGSTFVLLLSGLYVDELPAEGAVTSGAVIALTMIGSALFAQLCLLCVRNPSSITRVGLLTVAVSFITRAVADSQNAGWLNWLSPLGWKTVVRPYVSDDWGALSVLVGISIAGAAAVLMAERYREYGQPLVRVPELGRAGGRHIRGPLHLYVVLNRGTVITWILVITGLAAFFIALTGSLSAWMEAEANVGQVFKEMFGTGNMKTEFIAYTAKICGILVATMGIQTIVTYRSGELDRTVDLQRSTGIRRWVPLGMAGLVASVATLSGTGAILVGGWIGLWSQESTTATDHETLIFAAGSQLAPTLMLTAMALALVGCLPHATHFAWAPVVAAAMLTLFGPVLDAPRWLIDISPFEYVVTAEDGSWGVHVWMSLAAFTLMGLGLWGARQREIQ</sequence>
<gene>
    <name evidence="2" type="ORF">CETAM_13150</name>
</gene>
<dbReference type="KEGG" id="ccoe:CETAM_13150"/>
<accession>A0A6B8W330</accession>
<name>A0A6B8W330_9CORY</name>
<feature type="transmembrane region" description="Helical" evidence="1">
    <location>
        <begin position="456"/>
        <end position="477"/>
    </location>
</feature>
<feature type="transmembrane region" description="Helical" evidence="1">
    <location>
        <begin position="12"/>
        <end position="31"/>
    </location>
</feature>
<feature type="transmembrane region" description="Helical" evidence="1">
    <location>
        <begin position="425"/>
        <end position="449"/>
    </location>
</feature>
<feature type="transmembrane region" description="Helical" evidence="1">
    <location>
        <begin position="186"/>
        <end position="204"/>
    </location>
</feature>
<keyword evidence="1" id="KW-0472">Membrane</keyword>
<feature type="transmembrane region" description="Helical" evidence="1">
    <location>
        <begin position="497"/>
        <end position="518"/>
    </location>
</feature>
<dbReference type="Proteomes" id="UP000425178">
    <property type="component" value="Chromosome"/>
</dbReference>
<feature type="transmembrane region" description="Helical" evidence="1">
    <location>
        <begin position="159"/>
        <end position="179"/>
    </location>
</feature>
<proteinExistence type="predicted"/>
<feature type="transmembrane region" description="Helical" evidence="1">
    <location>
        <begin position="382"/>
        <end position="405"/>
    </location>
</feature>
<reference evidence="2 3" key="1">
    <citation type="journal article" date="2021" name="Int. J. Syst. Evol. Microbiol.">
        <title>Classification of three corynebacterial strains isolated from a small paddock in North Rhine-Westphalia: proposal of &lt;i&gt;Corynebacterium kalinowskii&lt;/i&gt; sp. nov., &lt;i&gt;Corynebacterium comes&lt;/i&gt; sp. nov. and &lt;i&gt;Corynebacterium occultum&lt;/i&gt; sp. nov.</title>
        <authorList>
            <person name="Schaffert L."/>
            <person name="Ruwe M."/>
            <person name="Milse J."/>
            <person name="Hanuschka K."/>
            <person name="Ortseifen V."/>
            <person name="Droste J."/>
            <person name="Brandt D."/>
            <person name="Schl L."/>
            <person name="Kutter Y."/>
            <person name="Vinke S."/>
            <person name="Vieh P."/>
            <person name="Jacob L."/>
            <person name="L N.C."/>
            <person name="Schulte-Berndt E."/>
            <person name="Hain C."/>
            <person name="Linder M."/>
            <person name="Schmidt P."/>
            <person name="Wollenschl L."/>
            <person name="Luttermann T."/>
            <person name="Thieme E."/>
            <person name="Hassa J."/>
            <person name="Haak M."/>
            <person name="Wittchen M."/>
            <person name="Mentz A."/>
            <person name="Persicke M."/>
            <person name="Busche T."/>
            <person name="R C."/>
        </authorList>
    </citation>
    <scope>NUCLEOTIDE SEQUENCE [LARGE SCALE GENOMIC DNA]</scope>
    <source>
        <strain evidence="2 3">2019</strain>
    </source>
</reference>
<evidence type="ECO:0000313" key="3">
    <source>
        <dbReference type="Proteomes" id="UP000425178"/>
    </source>
</evidence>
<keyword evidence="1" id="KW-0812">Transmembrane</keyword>
<feature type="transmembrane region" description="Helical" evidence="1">
    <location>
        <begin position="232"/>
        <end position="252"/>
    </location>
</feature>
<keyword evidence="1" id="KW-1133">Transmembrane helix</keyword>
<evidence type="ECO:0000256" key="1">
    <source>
        <dbReference type="SAM" id="Phobius"/>
    </source>
</evidence>
<dbReference type="AlphaFoldDB" id="A0A6B8W330"/>
<evidence type="ECO:0000313" key="2">
    <source>
        <dbReference type="EMBL" id="QGU05855.1"/>
    </source>
</evidence>
<feature type="transmembrane region" description="Helical" evidence="1">
    <location>
        <begin position="115"/>
        <end position="147"/>
    </location>
</feature>
<dbReference type="RefSeq" id="WP_156229254.1">
    <property type="nucleotide sequence ID" value="NZ_CP046453.1"/>
</dbReference>
<protein>
    <submittedName>
        <fullName evidence="2">ABC-2 family transporter protein</fullName>
    </submittedName>
</protein>
<feature type="transmembrane region" description="Helical" evidence="1">
    <location>
        <begin position="291"/>
        <end position="316"/>
    </location>
</feature>
<feature type="transmembrane region" description="Helical" evidence="1">
    <location>
        <begin position="339"/>
        <end position="362"/>
    </location>
</feature>
<keyword evidence="3" id="KW-1185">Reference proteome</keyword>
<organism evidence="2 3">
    <name type="scientific">Corynebacterium comes</name>
    <dbReference type="NCBI Taxonomy" id="2675218"/>
    <lineage>
        <taxon>Bacteria</taxon>
        <taxon>Bacillati</taxon>
        <taxon>Actinomycetota</taxon>
        <taxon>Actinomycetes</taxon>
        <taxon>Mycobacteriales</taxon>
        <taxon>Corynebacteriaceae</taxon>
        <taxon>Corynebacterium</taxon>
    </lineage>
</organism>